<proteinExistence type="predicted"/>
<keyword evidence="2" id="KW-0472">Membrane</keyword>
<dbReference type="PROSITE" id="PS51318">
    <property type="entry name" value="TAT"/>
    <property type="match status" value="1"/>
</dbReference>
<keyword evidence="2" id="KW-1133">Transmembrane helix</keyword>
<evidence type="ECO:0000313" key="4">
    <source>
        <dbReference type="Proteomes" id="UP000516117"/>
    </source>
</evidence>
<gene>
    <name evidence="3" type="ORF">H9L22_04380</name>
</gene>
<feature type="region of interest" description="Disordered" evidence="1">
    <location>
        <begin position="1"/>
        <end position="23"/>
    </location>
</feature>
<feature type="transmembrane region" description="Helical" evidence="2">
    <location>
        <begin position="26"/>
        <end position="46"/>
    </location>
</feature>
<keyword evidence="2" id="KW-0812">Transmembrane</keyword>
<reference evidence="3 4" key="1">
    <citation type="submission" date="2020-08" db="EMBL/GenBank/DDBJ databases">
        <title>Genome sequence of Tessaracoccus defluvii JCM 17540T.</title>
        <authorList>
            <person name="Hyun D.-W."/>
            <person name="Bae J.-W."/>
        </authorList>
    </citation>
    <scope>NUCLEOTIDE SEQUENCE [LARGE SCALE GENOMIC DNA]</scope>
    <source>
        <strain evidence="3 4">JCM 17540</strain>
    </source>
</reference>
<evidence type="ECO:0000313" key="3">
    <source>
        <dbReference type="EMBL" id="QNP56645.1"/>
    </source>
</evidence>
<protein>
    <submittedName>
        <fullName evidence="3">Uncharacterized protein</fullName>
    </submittedName>
</protein>
<dbReference type="RefSeq" id="WP_187721745.1">
    <property type="nucleotide sequence ID" value="NZ_BAABBL010000002.1"/>
</dbReference>
<dbReference type="Proteomes" id="UP000516117">
    <property type="component" value="Chromosome"/>
</dbReference>
<dbReference type="KEGG" id="tdf:H9L22_04380"/>
<evidence type="ECO:0000256" key="2">
    <source>
        <dbReference type="SAM" id="Phobius"/>
    </source>
</evidence>
<feature type="transmembrane region" description="Helical" evidence="2">
    <location>
        <begin position="66"/>
        <end position="83"/>
    </location>
</feature>
<feature type="transmembrane region" description="Helical" evidence="2">
    <location>
        <begin position="90"/>
        <end position="107"/>
    </location>
</feature>
<feature type="compositionally biased region" description="Low complexity" evidence="1">
    <location>
        <begin position="11"/>
        <end position="23"/>
    </location>
</feature>
<name>A0A7H0H7X9_9ACTN</name>
<sequence length="108" mass="11271">MPDDIRDAAARPGRTSSRQRPQRRTALALAGAALAAGGAVLWSFVVPDRADIAHGLRAAAIRYGHPAAWALLCLWCLLVAARAPVRARAAAAYAALAAYLAFLAGLLL</sequence>
<evidence type="ECO:0000256" key="1">
    <source>
        <dbReference type="SAM" id="MobiDB-lite"/>
    </source>
</evidence>
<dbReference type="InterPro" id="IPR006311">
    <property type="entry name" value="TAT_signal"/>
</dbReference>
<keyword evidence="4" id="KW-1185">Reference proteome</keyword>
<organism evidence="3 4">
    <name type="scientific">Tessaracoccus defluvii</name>
    <dbReference type="NCBI Taxonomy" id="1285901"/>
    <lineage>
        <taxon>Bacteria</taxon>
        <taxon>Bacillati</taxon>
        <taxon>Actinomycetota</taxon>
        <taxon>Actinomycetes</taxon>
        <taxon>Propionibacteriales</taxon>
        <taxon>Propionibacteriaceae</taxon>
        <taxon>Tessaracoccus</taxon>
    </lineage>
</organism>
<accession>A0A7H0H7X9</accession>
<dbReference type="EMBL" id="CP060789">
    <property type="protein sequence ID" value="QNP56645.1"/>
    <property type="molecule type" value="Genomic_DNA"/>
</dbReference>
<dbReference type="AlphaFoldDB" id="A0A7H0H7X9"/>